<gene>
    <name evidence="1" type="ORF">OA50_03709</name>
</gene>
<keyword evidence="2" id="KW-1185">Reference proteome</keyword>
<sequence>MRDAVICEPIRTPVGGYEGTLCDLLAALGLSRVSVVTPSGARQVLGLENIGTAARRRDQHV</sequence>
<proteinExistence type="predicted"/>
<evidence type="ECO:0000313" key="2">
    <source>
        <dbReference type="Proteomes" id="UP000030960"/>
    </source>
</evidence>
<evidence type="ECO:0000313" key="1">
    <source>
        <dbReference type="EMBL" id="KHQ51807.1"/>
    </source>
</evidence>
<accession>A0A0B3RUM8</accession>
<organism evidence="1 2">
    <name type="scientific">Mameliella alba</name>
    <dbReference type="NCBI Taxonomy" id="561184"/>
    <lineage>
        <taxon>Bacteria</taxon>
        <taxon>Pseudomonadati</taxon>
        <taxon>Pseudomonadota</taxon>
        <taxon>Alphaproteobacteria</taxon>
        <taxon>Rhodobacterales</taxon>
        <taxon>Roseobacteraceae</taxon>
        <taxon>Mameliella</taxon>
    </lineage>
</organism>
<dbReference type="AlphaFoldDB" id="A0A0B3RUM8"/>
<name>A0A0B3RUM8_9RHOB</name>
<comment type="caution">
    <text evidence="1">The sequence shown here is derived from an EMBL/GenBank/DDBJ whole genome shotgun (WGS) entry which is preliminary data.</text>
</comment>
<protein>
    <submittedName>
        <fullName evidence="1">Uncharacterized protein</fullName>
    </submittedName>
</protein>
<dbReference type="EMBL" id="JSUQ01000015">
    <property type="protein sequence ID" value="KHQ51807.1"/>
    <property type="molecule type" value="Genomic_DNA"/>
</dbReference>
<dbReference type="Proteomes" id="UP000030960">
    <property type="component" value="Unassembled WGS sequence"/>
</dbReference>
<dbReference type="RefSeq" id="WP_043144349.1">
    <property type="nucleotide sequence ID" value="NZ_JSUQ01000015.1"/>
</dbReference>
<dbReference type="PATRIC" id="fig|1515334.3.peg.3732"/>
<reference evidence="1 2" key="1">
    <citation type="submission" date="2014-10" db="EMBL/GenBank/DDBJ databases">
        <title>Genome sequence of Ponticoccus sp. strain UMTAT08 isolated from clonal culture of toxic dinoflagellate Alexandrium tamiyavanichii.</title>
        <authorList>
            <person name="Gan H.Y."/>
            <person name="Muhd D.-D."/>
            <person name="Mohd Noor M.E."/>
            <person name="Yeong Y.S."/>
            <person name="Usup G."/>
        </authorList>
    </citation>
    <scope>NUCLEOTIDE SEQUENCE [LARGE SCALE GENOMIC DNA]</scope>
    <source>
        <strain evidence="1 2">UMTAT08</strain>
    </source>
</reference>